<reference evidence="6" key="1">
    <citation type="submission" date="2020-10" db="EMBL/GenBank/DDBJ databases">
        <authorList>
            <person name="Gilroy R."/>
        </authorList>
    </citation>
    <scope>NUCLEOTIDE SEQUENCE</scope>
    <source>
        <strain evidence="6">ChiSjej4B22-8148</strain>
    </source>
</reference>
<keyword evidence="2" id="KW-0238">DNA-binding</keyword>
<dbReference type="SUPFAM" id="SSF55781">
    <property type="entry name" value="GAF domain-like"/>
    <property type="match status" value="1"/>
</dbReference>
<dbReference type="InterPro" id="IPR036390">
    <property type="entry name" value="WH_DNA-bd_sf"/>
</dbReference>
<evidence type="ECO:0000259" key="5">
    <source>
        <dbReference type="PROSITE" id="PS51078"/>
    </source>
</evidence>
<dbReference type="GO" id="GO:0003677">
    <property type="term" value="F:DNA binding"/>
    <property type="evidence" value="ECO:0007669"/>
    <property type="project" value="UniProtKB-KW"/>
</dbReference>
<dbReference type="SUPFAM" id="SSF46785">
    <property type="entry name" value="Winged helix' DNA-binding domain"/>
    <property type="match status" value="1"/>
</dbReference>
<dbReference type="SMART" id="SM00346">
    <property type="entry name" value="HTH_ICLR"/>
    <property type="match status" value="1"/>
</dbReference>
<proteinExistence type="predicted"/>
<dbReference type="InterPro" id="IPR036388">
    <property type="entry name" value="WH-like_DNA-bd_sf"/>
</dbReference>
<dbReference type="PROSITE" id="PS51078">
    <property type="entry name" value="ICLR_ED"/>
    <property type="match status" value="1"/>
</dbReference>
<dbReference type="PROSITE" id="PS51077">
    <property type="entry name" value="HTH_ICLR"/>
    <property type="match status" value="1"/>
</dbReference>
<feature type="domain" description="HTH iclR-type" evidence="4">
    <location>
        <begin position="7"/>
        <end position="69"/>
    </location>
</feature>
<dbReference type="Gene3D" id="3.30.450.40">
    <property type="match status" value="1"/>
</dbReference>
<dbReference type="InterPro" id="IPR050707">
    <property type="entry name" value="HTH_MetabolicPath_Reg"/>
</dbReference>
<dbReference type="Gene3D" id="1.10.10.10">
    <property type="entry name" value="Winged helix-like DNA-binding domain superfamily/Winged helix DNA-binding domain"/>
    <property type="match status" value="1"/>
</dbReference>
<dbReference type="PANTHER" id="PTHR30136:SF24">
    <property type="entry name" value="HTH-TYPE TRANSCRIPTIONAL REPRESSOR ALLR"/>
    <property type="match status" value="1"/>
</dbReference>
<evidence type="ECO:0000313" key="7">
    <source>
        <dbReference type="Proteomes" id="UP000886757"/>
    </source>
</evidence>
<dbReference type="AlphaFoldDB" id="A0A9D1AE30"/>
<feature type="domain" description="IclR-ED" evidence="5">
    <location>
        <begin position="70"/>
        <end position="254"/>
    </location>
</feature>
<reference evidence="6" key="2">
    <citation type="journal article" date="2021" name="PeerJ">
        <title>Extensive microbial diversity within the chicken gut microbiome revealed by metagenomics and culture.</title>
        <authorList>
            <person name="Gilroy R."/>
            <person name="Ravi A."/>
            <person name="Getino M."/>
            <person name="Pursley I."/>
            <person name="Horton D.L."/>
            <person name="Alikhan N.F."/>
            <person name="Baker D."/>
            <person name="Gharbi K."/>
            <person name="Hall N."/>
            <person name="Watson M."/>
            <person name="Adriaenssens E.M."/>
            <person name="Foster-Nyarko E."/>
            <person name="Jarju S."/>
            <person name="Secka A."/>
            <person name="Antonio M."/>
            <person name="Oren A."/>
            <person name="Chaudhuri R.R."/>
            <person name="La Ragione R."/>
            <person name="Hildebrand F."/>
            <person name="Pallen M.J."/>
        </authorList>
    </citation>
    <scope>NUCLEOTIDE SEQUENCE</scope>
    <source>
        <strain evidence="6">ChiSjej4B22-8148</strain>
    </source>
</reference>
<sequence length="258" mass="28324">MPENTTVPAVERALDILECLAQGEGRTMKEITEELGIPGASLFRILKNLTARGYLLKLEGQPVKYTLGYQILHLAARYSDTSSLGSLAKPYMERLSGLTGQTVQFAVYRGGAFMYIEQVLSAAPVNIMARLYTPMELNASAGAKCILAQMDSESQRKIIREAGLKRKTEHTIVEEEALIRELEVTRERGYGVDSEEFALGIGCIAVPVFGAGNHCVGALGITGRMEDYRGGKQFEDLKEQILRTAQEISARLRGGSQF</sequence>
<evidence type="ECO:0000256" key="2">
    <source>
        <dbReference type="ARBA" id="ARBA00023125"/>
    </source>
</evidence>
<comment type="caution">
    <text evidence="6">The sequence shown here is derived from an EMBL/GenBank/DDBJ whole genome shotgun (WGS) entry which is preliminary data.</text>
</comment>
<evidence type="ECO:0000256" key="1">
    <source>
        <dbReference type="ARBA" id="ARBA00023015"/>
    </source>
</evidence>
<dbReference type="Pfam" id="PF09339">
    <property type="entry name" value="HTH_IclR"/>
    <property type="match status" value="1"/>
</dbReference>
<gene>
    <name evidence="6" type="ORF">IAB31_07260</name>
</gene>
<dbReference type="InterPro" id="IPR014757">
    <property type="entry name" value="Tscrpt_reg_IclR_C"/>
</dbReference>
<keyword evidence="3" id="KW-0804">Transcription</keyword>
<dbReference type="GO" id="GO:0045892">
    <property type="term" value="P:negative regulation of DNA-templated transcription"/>
    <property type="evidence" value="ECO:0007669"/>
    <property type="project" value="TreeGrafter"/>
</dbReference>
<dbReference type="Pfam" id="PF01614">
    <property type="entry name" value="IclR_C"/>
    <property type="match status" value="1"/>
</dbReference>
<accession>A0A9D1AE30</accession>
<keyword evidence="1" id="KW-0805">Transcription regulation</keyword>
<dbReference type="InterPro" id="IPR005471">
    <property type="entry name" value="Tscrpt_reg_IclR_N"/>
</dbReference>
<protein>
    <submittedName>
        <fullName evidence="6">IclR family transcriptional regulator</fullName>
    </submittedName>
</protein>
<dbReference type="Proteomes" id="UP000886757">
    <property type="component" value="Unassembled WGS sequence"/>
</dbReference>
<evidence type="ECO:0000256" key="3">
    <source>
        <dbReference type="ARBA" id="ARBA00023163"/>
    </source>
</evidence>
<evidence type="ECO:0000313" key="6">
    <source>
        <dbReference type="EMBL" id="HIR13704.1"/>
    </source>
</evidence>
<dbReference type="PANTHER" id="PTHR30136">
    <property type="entry name" value="HELIX-TURN-HELIX TRANSCRIPTIONAL REGULATOR, ICLR FAMILY"/>
    <property type="match status" value="1"/>
</dbReference>
<dbReference type="InterPro" id="IPR029016">
    <property type="entry name" value="GAF-like_dom_sf"/>
</dbReference>
<dbReference type="EMBL" id="DVGK01000081">
    <property type="protein sequence ID" value="HIR13704.1"/>
    <property type="molecule type" value="Genomic_DNA"/>
</dbReference>
<evidence type="ECO:0000259" key="4">
    <source>
        <dbReference type="PROSITE" id="PS51077"/>
    </source>
</evidence>
<name>A0A9D1AE30_9FIRM</name>
<organism evidence="6 7">
    <name type="scientific">Candidatus Choladousia intestinavium</name>
    <dbReference type="NCBI Taxonomy" id="2840727"/>
    <lineage>
        <taxon>Bacteria</taxon>
        <taxon>Bacillati</taxon>
        <taxon>Bacillota</taxon>
        <taxon>Clostridia</taxon>
        <taxon>Lachnospirales</taxon>
        <taxon>Lachnospiraceae</taxon>
        <taxon>Lachnospiraceae incertae sedis</taxon>
        <taxon>Candidatus Choladousia</taxon>
    </lineage>
</organism>
<dbReference type="GO" id="GO:0003700">
    <property type="term" value="F:DNA-binding transcription factor activity"/>
    <property type="evidence" value="ECO:0007669"/>
    <property type="project" value="TreeGrafter"/>
</dbReference>